<reference evidence="2 3" key="1">
    <citation type="journal article" date="2014" name="Int. J. Syst. Evol. Microbiol.">
        <title>Phaeodactylibacter xiamenensis gen. nov., sp. nov., a member of the family Saprospiraceae isolated from the marine alga Phaeodactylum tricornutum.</title>
        <authorList>
            <person name="Chen Z.Jr."/>
            <person name="Lei X."/>
            <person name="Lai Q."/>
            <person name="Li Y."/>
            <person name="Zhang B."/>
            <person name="Zhang J."/>
            <person name="Zhang H."/>
            <person name="Yang L."/>
            <person name="Zheng W."/>
            <person name="Tian Y."/>
            <person name="Yu Z."/>
            <person name="Xu H.Jr."/>
            <person name="Zheng T."/>
        </authorList>
    </citation>
    <scope>NUCLEOTIDE SEQUENCE [LARGE SCALE GENOMIC DNA]</scope>
    <source>
        <strain evidence="2 3">KD52</strain>
    </source>
</reference>
<dbReference type="NCBIfam" id="TIGR04131">
    <property type="entry name" value="Bac_Flav_CTERM"/>
    <property type="match status" value="1"/>
</dbReference>
<name>A0A098S0T8_9BACT</name>
<dbReference type="STRING" id="1524460.IX84_28370"/>
<evidence type="ECO:0000313" key="3">
    <source>
        <dbReference type="Proteomes" id="UP000029736"/>
    </source>
</evidence>
<dbReference type="InterPro" id="IPR026341">
    <property type="entry name" value="T9SS_type_B"/>
</dbReference>
<dbReference type="Gene3D" id="2.80.10.50">
    <property type="match status" value="1"/>
</dbReference>
<gene>
    <name evidence="2" type="ORF">IX84_28370</name>
</gene>
<keyword evidence="1" id="KW-0732">Signal</keyword>
<dbReference type="InterPro" id="IPR011047">
    <property type="entry name" value="Quinoprotein_ADH-like_sf"/>
</dbReference>
<dbReference type="EMBL" id="JPOS01000090">
    <property type="protein sequence ID" value="KGE85403.1"/>
    <property type="molecule type" value="Genomic_DNA"/>
</dbReference>
<organism evidence="2 3">
    <name type="scientific">Phaeodactylibacter xiamenensis</name>
    <dbReference type="NCBI Taxonomy" id="1524460"/>
    <lineage>
        <taxon>Bacteria</taxon>
        <taxon>Pseudomonadati</taxon>
        <taxon>Bacteroidota</taxon>
        <taxon>Saprospiria</taxon>
        <taxon>Saprospirales</taxon>
        <taxon>Haliscomenobacteraceae</taxon>
        <taxon>Phaeodactylibacter</taxon>
    </lineage>
</organism>
<feature type="chain" id="PRO_5001939713" description="Ig-like domain-containing protein" evidence="1">
    <location>
        <begin position="21"/>
        <end position="1014"/>
    </location>
</feature>
<sequence>MKQLLLSTLVTLFFVGHLNAQLGEFRVECTTGDSVRALAATAGPDGSIYVLSSVANGFNNPAGNANDAIVTRIDNTNQMVWSREYDPGTFQSITDISSTEDGGFMLSGTSTTVYFDGFLAKGNADGTLQWSQFPGNPDLLERGFAGLQTSDGGYIFAGHHSPSFETALYLVKYDASGAVEWGQYYPVAGQGATGYDVAEVPAGGYLVTGSIGGIAVGDKAFVLRLNEQGSQLWANTYQYQDFVGQGVSVVALEDGTFALLQTTFVDDQFTGARGALISRINLDGSVIWSRLVVLSNQAVTVEYNGLNFVLYSQPEDLVFTPDGSLLFVGASDVDNSGDIRPALAKISKDGEMLWGLELAEEGFLSGPFRFGGSPLTVTSEGYYAYVYEDLYDRDGFRLVKVDEQGQGICADPLPDAFLTPVNLDVAPISFVGSTLTASTDLDVNVSDQDFSINPNNSSFTLDLGNDTLICSGASLLLDPVLDSTAVYQWQDGSTDSTFTVNASGIYSVTVTQDECTAVDSISVVTPEDAVALGPDLEVCDGESVTLGPVFEVPGDYTWSNGATTPQIMVTEDGTYTLELTTTCGVVTDEINVNILELPDVGAEVVPPNCGENNGAITINLSGGDPASAIEWFDSEGNLIAEGVQTIENLSDGSYEAIITVGADCFSTSTFFLAAPDVPQAEVNVSPPNCQGQASGILTLDVTGGITPYQFEWSRNGQPFNESTATINGLLPGLYAYTVTDATGCAISQDSIALPDVPPINFQVETVDPACPGEATGLIEFSGLSGSTSPYTFALNGSTEQTEPVFEGLASGLYEVTITNSNNCDTTVSLTLAEPNALSVDLLAQPNPASFGDSVQLEIISSAPIDPALSTFQWVADSGAVLSCTTCHDPRLLATSSVDIELTLTLDGGCTYSAELFLQVDGTRQVYIPNAFSPNEDGINDRFEIYPGAGLAEVLNFQVYNRWGGLVFEAKDGVSAWDGTTRGETAAAGVYAYIVQVRWVDGFTTLYEGDVQLFR</sequence>
<dbReference type="SUPFAM" id="SSF50998">
    <property type="entry name" value="Quinoprotein alcohol dehydrogenase-like"/>
    <property type="match status" value="1"/>
</dbReference>
<dbReference type="AlphaFoldDB" id="A0A098S0T8"/>
<protein>
    <recommendedName>
        <fullName evidence="4">Ig-like domain-containing protein</fullName>
    </recommendedName>
</protein>
<keyword evidence="3" id="KW-1185">Reference proteome</keyword>
<dbReference type="PANTHER" id="PTHR42754">
    <property type="entry name" value="ENDOGLUCANASE"/>
    <property type="match status" value="1"/>
</dbReference>
<evidence type="ECO:0000313" key="2">
    <source>
        <dbReference type="EMBL" id="KGE85403.1"/>
    </source>
</evidence>
<proteinExistence type="predicted"/>
<dbReference type="Pfam" id="PF13585">
    <property type="entry name" value="CHU_C"/>
    <property type="match status" value="1"/>
</dbReference>
<dbReference type="PANTHER" id="PTHR42754:SF1">
    <property type="entry name" value="LIPOPROTEIN"/>
    <property type="match status" value="1"/>
</dbReference>
<dbReference type="Proteomes" id="UP000029736">
    <property type="component" value="Unassembled WGS sequence"/>
</dbReference>
<dbReference type="OrthoDB" id="9765926at2"/>
<comment type="caution">
    <text evidence="2">The sequence shown here is derived from an EMBL/GenBank/DDBJ whole genome shotgun (WGS) entry which is preliminary data.</text>
</comment>
<dbReference type="RefSeq" id="WP_044228606.1">
    <property type="nucleotide sequence ID" value="NZ_JBKAGJ010000004.1"/>
</dbReference>
<evidence type="ECO:0000256" key="1">
    <source>
        <dbReference type="SAM" id="SignalP"/>
    </source>
</evidence>
<dbReference type="InterPro" id="IPR025667">
    <property type="entry name" value="SprB_repeat"/>
</dbReference>
<accession>A0A098S0T8</accession>
<feature type="signal peptide" evidence="1">
    <location>
        <begin position="1"/>
        <end position="20"/>
    </location>
</feature>
<evidence type="ECO:0008006" key="4">
    <source>
        <dbReference type="Google" id="ProtNLM"/>
    </source>
</evidence>
<dbReference type="Pfam" id="PF13573">
    <property type="entry name" value="SprB"/>
    <property type="match status" value="1"/>
</dbReference>